<reference evidence="1" key="1">
    <citation type="journal article" date="2020" name="mSystems">
        <title>Genome- and Community-Level Interaction Insights into Carbon Utilization and Element Cycling Functions of Hydrothermarchaeota in Hydrothermal Sediment.</title>
        <authorList>
            <person name="Zhou Z."/>
            <person name="Liu Y."/>
            <person name="Xu W."/>
            <person name="Pan J."/>
            <person name="Luo Z.H."/>
            <person name="Li M."/>
        </authorList>
    </citation>
    <scope>NUCLEOTIDE SEQUENCE [LARGE SCALE GENOMIC DNA]</scope>
    <source>
        <strain evidence="1">SpSt-1182</strain>
    </source>
</reference>
<proteinExistence type="predicted"/>
<organism evidence="1">
    <name type="scientific">candidate division WOR-3 bacterium</name>
    <dbReference type="NCBI Taxonomy" id="2052148"/>
    <lineage>
        <taxon>Bacteria</taxon>
        <taxon>Bacteria division WOR-3</taxon>
    </lineage>
</organism>
<gene>
    <name evidence="1" type="ORF">ENN51_03705</name>
</gene>
<dbReference type="Gene3D" id="2.60.120.260">
    <property type="entry name" value="Galactose-binding domain-like"/>
    <property type="match status" value="1"/>
</dbReference>
<accession>A0A7V0T568</accession>
<dbReference type="Proteomes" id="UP000885672">
    <property type="component" value="Unassembled WGS sequence"/>
</dbReference>
<sequence>MKWKDTVTGAVLFVLVAAGVTNGNLLTNGDFEQPLTVGWEQDVSHVAGSHRFERSDTLGQPTPGYAAKVFKQLAYHAALGQQVEVPGANLTLTFDARMAIVGGSTTCWPTGAFIVSYLNADGDELGTTMFILRDQYNTWRESDTLKLHDIDLPSVWNSYELDIAQEIADNLPGVDPAAVRRIEVKLYSYVNGT</sequence>
<comment type="caution">
    <text evidence="1">The sequence shown here is derived from an EMBL/GenBank/DDBJ whole genome shotgun (WGS) entry which is preliminary data.</text>
</comment>
<dbReference type="AlphaFoldDB" id="A0A7V0T568"/>
<dbReference type="EMBL" id="DSBX01000141">
    <property type="protein sequence ID" value="HDQ99375.1"/>
    <property type="molecule type" value="Genomic_DNA"/>
</dbReference>
<protein>
    <submittedName>
        <fullName evidence="1">Uncharacterized protein</fullName>
    </submittedName>
</protein>
<name>A0A7V0T568_UNCW3</name>
<evidence type="ECO:0000313" key="1">
    <source>
        <dbReference type="EMBL" id="HDQ99375.1"/>
    </source>
</evidence>